<dbReference type="AlphaFoldDB" id="A0A5C3Q461"/>
<evidence type="ECO:0000313" key="4">
    <source>
        <dbReference type="Proteomes" id="UP000305067"/>
    </source>
</evidence>
<evidence type="ECO:0000313" key="3">
    <source>
        <dbReference type="EMBL" id="TFK96885.1"/>
    </source>
</evidence>
<dbReference type="Proteomes" id="UP000305067">
    <property type="component" value="Unassembled WGS sequence"/>
</dbReference>
<feature type="compositionally biased region" description="Low complexity" evidence="1">
    <location>
        <begin position="137"/>
        <end position="167"/>
    </location>
</feature>
<dbReference type="Gene3D" id="2.60.120.260">
    <property type="entry name" value="Galactose-binding domain-like"/>
    <property type="match status" value="1"/>
</dbReference>
<feature type="region of interest" description="Disordered" evidence="1">
    <location>
        <begin position="307"/>
        <end position="349"/>
    </location>
</feature>
<dbReference type="OrthoDB" id="3012993at2759"/>
<name>A0A5C3Q461_9AGAR</name>
<feature type="compositionally biased region" description="Low complexity" evidence="1">
    <location>
        <begin position="206"/>
        <end position="228"/>
    </location>
</feature>
<keyword evidence="2" id="KW-0812">Transmembrane</keyword>
<reference evidence="3 4" key="1">
    <citation type="journal article" date="2019" name="Nat. Ecol. Evol.">
        <title>Megaphylogeny resolves global patterns of mushroom evolution.</title>
        <authorList>
            <person name="Varga T."/>
            <person name="Krizsan K."/>
            <person name="Foldi C."/>
            <person name="Dima B."/>
            <person name="Sanchez-Garcia M."/>
            <person name="Sanchez-Ramirez S."/>
            <person name="Szollosi G.J."/>
            <person name="Szarkandi J.G."/>
            <person name="Papp V."/>
            <person name="Albert L."/>
            <person name="Andreopoulos W."/>
            <person name="Angelini C."/>
            <person name="Antonin V."/>
            <person name="Barry K.W."/>
            <person name="Bougher N.L."/>
            <person name="Buchanan P."/>
            <person name="Buyck B."/>
            <person name="Bense V."/>
            <person name="Catcheside P."/>
            <person name="Chovatia M."/>
            <person name="Cooper J."/>
            <person name="Damon W."/>
            <person name="Desjardin D."/>
            <person name="Finy P."/>
            <person name="Geml J."/>
            <person name="Haridas S."/>
            <person name="Hughes K."/>
            <person name="Justo A."/>
            <person name="Karasinski D."/>
            <person name="Kautmanova I."/>
            <person name="Kiss B."/>
            <person name="Kocsube S."/>
            <person name="Kotiranta H."/>
            <person name="LaButti K.M."/>
            <person name="Lechner B.E."/>
            <person name="Liimatainen K."/>
            <person name="Lipzen A."/>
            <person name="Lukacs Z."/>
            <person name="Mihaltcheva S."/>
            <person name="Morgado L.N."/>
            <person name="Niskanen T."/>
            <person name="Noordeloos M.E."/>
            <person name="Ohm R.A."/>
            <person name="Ortiz-Santana B."/>
            <person name="Ovrebo C."/>
            <person name="Racz N."/>
            <person name="Riley R."/>
            <person name="Savchenko A."/>
            <person name="Shiryaev A."/>
            <person name="Soop K."/>
            <person name="Spirin V."/>
            <person name="Szebenyi C."/>
            <person name="Tomsovsky M."/>
            <person name="Tulloss R.E."/>
            <person name="Uehling J."/>
            <person name="Grigoriev I.V."/>
            <person name="Vagvolgyi C."/>
            <person name="Papp T."/>
            <person name="Martin F.M."/>
            <person name="Miettinen O."/>
            <person name="Hibbett D.S."/>
            <person name="Nagy L.G."/>
        </authorList>
    </citation>
    <scope>NUCLEOTIDE SEQUENCE [LARGE SCALE GENOMIC DNA]</scope>
    <source>
        <strain evidence="3 4">CBS 309.79</strain>
    </source>
</reference>
<gene>
    <name evidence="3" type="ORF">BDV98DRAFT_575370</name>
</gene>
<organism evidence="3 4">
    <name type="scientific">Pterulicium gracile</name>
    <dbReference type="NCBI Taxonomy" id="1884261"/>
    <lineage>
        <taxon>Eukaryota</taxon>
        <taxon>Fungi</taxon>
        <taxon>Dikarya</taxon>
        <taxon>Basidiomycota</taxon>
        <taxon>Agaricomycotina</taxon>
        <taxon>Agaricomycetes</taxon>
        <taxon>Agaricomycetidae</taxon>
        <taxon>Agaricales</taxon>
        <taxon>Pleurotineae</taxon>
        <taxon>Pterulaceae</taxon>
        <taxon>Pterulicium</taxon>
    </lineage>
</organism>
<keyword evidence="4" id="KW-1185">Reference proteome</keyword>
<accession>A0A5C3Q461</accession>
<evidence type="ECO:0000256" key="2">
    <source>
        <dbReference type="SAM" id="Phobius"/>
    </source>
</evidence>
<proteinExistence type="predicted"/>
<feature type="compositionally biased region" description="Polar residues" evidence="1">
    <location>
        <begin position="321"/>
        <end position="343"/>
    </location>
</feature>
<feature type="transmembrane region" description="Helical" evidence="2">
    <location>
        <begin position="243"/>
        <end position="266"/>
    </location>
</feature>
<protein>
    <submittedName>
        <fullName evidence="3">Uncharacterized protein</fullName>
    </submittedName>
</protein>
<dbReference type="EMBL" id="ML178853">
    <property type="protein sequence ID" value="TFK96885.1"/>
    <property type="molecule type" value="Genomic_DNA"/>
</dbReference>
<keyword evidence="2" id="KW-1133">Transmembrane helix</keyword>
<feature type="region of interest" description="Disordered" evidence="1">
    <location>
        <begin position="135"/>
        <end position="228"/>
    </location>
</feature>
<feature type="region of interest" description="Disordered" evidence="1">
    <location>
        <begin position="274"/>
        <end position="294"/>
    </location>
</feature>
<evidence type="ECO:0000256" key="1">
    <source>
        <dbReference type="SAM" id="MobiDB-lite"/>
    </source>
</evidence>
<keyword evidence="2" id="KW-0472">Membrane</keyword>
<sequence length="349" mass="37358">MDSQAITLPETSNRITYSPSTAWSIVENEKYRDGQIMMTSEIGAYAELKFYGTGIEYIGSRGWDHSFLTIDLDGKLLQRDGGCCEEGQGIHQNSFLVEEGLDITLEHTIRITNTSPGPFGSFIDVDTFIIHNNPPVSSTTTTSDITTSSTTSDITTSSTTSDLPSTTGNPSTSRTADDPARITSNPATGGTTSDLASSTSNLDSTAGDLASSTSDLASSTGAPSSSPSAIDIVSGSGSELNRAAFIGGAVGAAFLLSIMTVLFVFLRRRARRRRQDDSCSVVKPRTQEQSQEISPFRSFRVHSVDFQDTPATASPPPYDSLDSSNSMTELIRPESSSFPSQARYTKFRA</sequence>
<feature type="compositionally biased region" description="Polar residues" evidence="1">
    <location>
        <begin position="182"/>
        <end position="204"/>
    </location>
</feature>